<dbReference type="OrthoDB" id="266020at2759"/>
<dbReference type="Proteomes" id="UP000001554">
    <property type="component" value="Chromosome 12"/>
</dbReference>
<name>A0A9J7M1P1_BRAFL</name>
<feature type="region of interest" description="Disordered" evidence="1">
    <location>
        <begin position="1066"/>
        <end position="1122"/>
    </location>
</feature>
<organism evidence="2 3">
    <name type="scientific">Branchiostoma floridae</name>
    <name type="common">Florida lancelet</name>
    <name type="synonym">Amphioxus</name>
    <dbReference type="NCBI Taxonomy" id="7739"/>
    <lineage>
        <taxon>Eukaryota</taxon>
        <taxon>Metazoa</taxon>
        <taxon>Chordata</taxon>
        <taxon>Cephalochordata</taxon>
        <taxon>Leptocardii</taxon>
        <taxon>Amphioxiformes</taxon>
        <taxon>Branchiostomatidae</taxon>
        <taxon>Branchiostoma</taxon>
    </lineage>
</organism>
<dbReference type="GeneID" id="118427334"/>
<protein>
    <submittedName>
        <fullName evidence="3">Uncharacterized protein LOC118427334</fullName>
    </submittedName>
</protein>
<sequence length="1437" mass="157664">MRSLCLHQPCEVTVGRYGERSDGGLVTCKRLVMQSIEELLVDMFVDRSGILPSSLKEKAMSSIKRTFDLAPRDCGNIRPNIALGLKSWDDQELLAVLNGSYNPGQDKATSSSIGNSTAEVIVVEDNPVDSRNSSFTEDYLVVKKRLQILESEKRWQETVNYIQRVNIKSNQYGNVSWLKDKLVTYLAHLGNWKEVHSELVKSENSNYQGKRPRLARMDPTDFLNIMKCFTTGQEIEMLPADSASTSSPSPDVNLDEVFRIYLCALAQNSSLQYSEKCVSWFIAWTCQETLEEISLGKFQGYAEQVKSVITTSKTRVTVLEDMTTLNNKVGRAVTATCWLASNWSSTYAPLHTVSTIMEGFKNNLWLAACLLIRLCDDLKAHYSYRQSEVCHLVAKWVAGHEGFDLQCGHPGSIAMGKVLSQLPLVKAKEVLEIILSTALNGNRMPEERINVILQAKTVVSELTNNRELMGRVLVYMARVGKCTEVQEELMKEKQDGTLRVRPSKAVSQIGEDDFLDIMKALAESVKNLWGAGQLQATQYIENEIFTCCIHGLVWNDKVQHSLSFIAWFLELVCAKKMEEPSDSIMKLLENMAKSLRESVDKRNAESIATRIEGKEGKAVVACILSLPGFKGSGYTYQQRMKNILNTFKQNKWLLTFLLNQPDGPRGTVVTDWICENGPEILDKLTEEATTRLVPSMEKGIGYNILKGLVKSSGNKGIAEKQRIVQFAQCLLNQLQKYDRMSNDILAYIMTKVDPIIRSMDDPSAKASLQQLYQKNFEFCPTMKSLEELKKVCSPEEWLDKKDSCLVYYINDIKSVPTCLTCLVLLMKSGSDHITQLLSLPVTREGCTTSRRGADHFSPACPAVIKKIAAVLKEIPSAEATQFLQKAKSWLVAESWSSLLCVGRPCKNKVQPSMDILWKVIAEISPQELVNTLRAAMEAVERKFNVISVTPLMRSVYVSWLLRVKDAFQLANQLFQFGQILNKTLRVLKRKKPLTYEVKASGLLLNLPDKENPLKQNPFVQNAKKKGNGASPNLSKALKTLNISNKGSGTKKDDTATVLMKELIAKKSSPDATPMEWADSDNSVKPKASRHFLSATSVQSTENSANKHSYQTRSKDKSTAQSTGSCALAKTALTSSPLTTNAPATGTNSSALPASGNTGGDQKGASPELTNIVSNILELTKTTGVDGAFQLIIGRMTGKVASSSPLAEDIVSKLLKLKGPINLKIGNNRLVINAQLTASSPVVPNVPPPQPAQTMPNPRSVTTVPYVDPTTPSISQSAPKQRYGLTGPNLAPRPILLLPPATSSISTYVPGAMPTVPHAGSFTMPVIPTCSGAAQPTTHSTPVAGAISSASSTTNIQPTRGAMANNNNNNTRLETVKPTTQGPSATFAAGILKQIISRIDSDKGAASRVVGKPEESSKTPTSDQVSPTVPMEAPMESD</sequence>
<reference evidence="2" key="1">
    <citation type="journal article" date="2020" name="Nat. Ecol. Evol.">
        <title>Deeply conserved synteny resolves early events in vertebrate evolution.</title>
        <authorList>
            <person name="Simakov O."/>
            <person name="Marletaz F."/>
            <person name="Yue J.X."/>
            <person name="O'Connell B."/>
            <person name="Jenkins J."/>
            <person name="Brandt A."/>
            <person name="Calef R."/>
            <person name="Tung C.H."/>
            <person name="Huang T.K."/>
            <person name="Schmutz J."/>
            <person name="Satoh N."/>
            <person name="Yu J.K."/>
            <person name="Putnam N.H."/>
            <person name="Green R.E."/>
            <person name="Rokhsar D.S."/>
        </authorList>
    </citation>
    <scope>NUCLEOTIDE SEQUENCE [LARGE SCALE GENOMIC DNA]</scope>
    <source>
        <strain evidence="2">S238N-H82</strain>
    </source>
</reference>
<gene>
    <name evidence="3" type="primary">LOC118427334</name>
</gene>
<evidence type="ECO:0000313" key="3">
    <source>
        <dbReference type="RefSeq" id="XP_035692962.1"/>
    </source>
</evidence>
<feature type="compositionally biased region" description="Polar residues" evidence="1">
    <location>
        <begin position="1093"/>
        <end position="1111"/>
    </location>
</feature>
<dbReference type="KEGG" id="bfo:118427334"/>
<keyword evidence="2" id="KW-1185">Reference proteome</keyword>
<feature type="region of interest" description="Disordered" evidence="1">
    <location>
        <begin position="1399"/>
        <end position="1437"/>
    </location>
</feature>
<feature type="compositionally biased region" description="Basic and acidic residues" evidence="1">
    <location>
        <begin position="1399"/>
        <end position="1416"/>
    </location>
</feature>
<proteinExistence type="predicted"/>
<dbReference type="RefSeq" id="XP_035692962.1">
    <property type="nucleotide sequence ID" value="XM_035837069.1"/>
</dbReference>
<feature type="compositionally biased region" description="Polar residues" evidence="1">
    <location>
        <begin position="1136"/>
        <end position="1155"/>
    </location>
</feature>
<evidence type="ECO:0000313" key="2">
    <source>
        <dbReference type="Proteomes" id="UP000001554"/>
    </source>
</evidence>
<evidence type="ECO:0000256" key="1">
    <source>
        <dbReference type="SAM" id="MobiDB-lite"/>
    </source>
</evidence>
<feature type="compositionally biased region" description="Polar residues" evidence="1">
    <location>
        <begin position="1417"/>
        <end position="1426"/>
    </location>
</feature>
<feature type="region of interest" description="Disordered" evidence="1">
    <location>
        <begin position="1136"/>
        <end position="1165"/>
    </location>
</feature>
<reference evidence="3" key="2">
    <citation type="submission" date="2025-08" db="UniProtKB">
        <authorList>
            <consortium name="RefSeq"/>
        </authorList>
    </citation>
    <scope>IDENTIFICATION</scope>
    <source>
        <strain evidence="3">S238N-H82</strain>
        <tissue evidence="3">Testes</tissue>
    </source>
</reference>
<accession>A0A9J7M1P1</accession>